<organism evidence="13 14">
    <name type="scientific">Anaerobranca gottschalkii DSM 13577</name>
    <dbReference type="NCBI Taxonomy" id="1120990"/>
    <lineage>
        <taxon>Bacteria</taxon>
        <taxon>Bacillati</taxon>
        <taxon>Bacillota</taxon>
        <taxon>Clostridia</taxon>
        <taxon>Eubacteriales</taxon>
        <taxon>Proteinivoracaceae</taxon>
        <taxon>Anaerobranca</taxon>
    </lineage>
</organism>
<dbReference type="InterPro" id="IPR035584">
    <property type="entry name" value="PurF_N"/>
</dbReference>
<keyword evidence="3 7" id="KW-0328">Glycosyltransferase</keyword>
<dbReference type="SUPFAM" id="SSF56235">
    <property type="entry name" value="N-terminal nucleophile aminohydrolases (Ntn hydrolases)"/>
    <property type="match status" value="1"/>
</dbReference>
<dbReference type="EMBL" id="FOIF01000025">
    <property type="protein sequence ID" value="SES96436.1"/>
    <property type="molecule type" value="Genomic_DNA"/>
</dbReference>
<dbReference type="CDD" id="cd06223">
    <property type="entry name" value="PRTases_typeI"/>
    <property type="match status" value="1"/>
</dbReference>
<comment type="cofactor">
    <cofactor evidence="7 11">
        <name>[4Fe-4S] cluster</name>
        <dbReference type="ChEBI" id="CHEBI:49883"/>
    </cofactor>
    <text evidence="7 11">Binds 1 [4Fe-4S] cluster per subunit.</text>
</comment>
<feature type="binding site" evidence="7 10">
    <location>
        <position position="356"/>
    </location>
    <ligand>
        <name>Mg(2+)</name>
        <dbReference type="ChEBI" id="CHEBI:18420"/>
    </ligand>
</feature>
<evidence type="ECO:0000256" key="6">
    <source>
        <dbReference type="ARBA" id="ARBA00022962"/>
    </source>
</evidence>
<dbReference type="EC" id="2.4.2.14" evidence="7"/>
<dbReference type="GO" id="GO:0000287">
    <property type="term" value="F:magnesium ion binding"/>
    <property type="evidence" value="ECO:0007669"/>
    <property type="project" value="UniProtKB-UniRule"/>
</dbReference>
<evidence type="ECO:0000256" key="9">
    <source>
        <dbReference type="PIRSR" id="PIRSR000485-1"/>
    </source>
</evidence>
<evidence type="ECO:0000256" key="7">
    <source>
        <dbReference type="HAMAP-Rule" id="MF_01931"/>
    </source>
</evidence>
<feature type="binding site" evidence="7 10">
    <location>
        <position position="293"/>
    </location>
    <ligand>
        <name>Mg(2+)</name>
        <dbReference type="ChEBI" id="CHEBI:18420"/>
    </ligand>
</feature>
<keyword evidence="5 7" id="KW-0658">Purine biosynthesis</keyword>
<dbReference type="RefSeq" id="WP_242945729.1">
    <property type="nucleotide sequence ID" value="NZ_FOIF01000025.1"/>
</dbReference>
<dbReference type="CDD" id="cd00715">
    <property type="entry name" value="GPATase_N"/>
    <property type="match status" value="1"/>
</dbReference>
<feature type="binding site" evidence="7 11">
    <location>
        <position position="445"/>
    </location>
    <ligand>
        <name>[4Fe-4S] cluster</name>
        <dbReference type="ChEBI" id="CHEBI:49883"/>
    </ligand>
</feature>
<feature type="binding site" evidence="7 11">
    <location>
        <position position="392"/>
    </location>
    <ligand>
        <name>[4Fe-4S] cluster</name>
        <dbReference type="ChEBI" id="CHEBI:49883"/>
    </ligand>
</feature>
<evidence type="ECO:0000256" key="8">
    <source>
        <dbReference type="PIRNR" id="PIRNR000485"/>
    </source>
</evidence>
<evidence type="ECO:0000256" key="4">
    <source>
        <dbReference type="ARBA" id="ARBA00022679"/>
    </source>
</evidence>
<dbReference type="Pfam" id="PF00156">
    <property type="entry name" value="Pribosyltran"/>
    <property type="match status" value="1"/>
</dbReference>
<dbReference type="PANTHER" id="PTHR11907">
    <property type="entry name" value="AMIDOPHOSPHORIBOSYLTRANSFERASE"/>
    <property type="match status" value="1"/>
</dbReference>
<keyword evidence="7 11" id="KW-0411">Iron-sulfur</keyword>
<feature type="binding site" evidence="7 10">
    <location>
        <position position="355"/>
    </location>
    <ligand>
        <name>Mg(2+)</name>
        <dbReference type="ChEBI" id="CHEBI:18420"/>
    </ligand>
</feature>
<dbReference type="GO" id="GO:0051539">
    <property type="term" value="F:4 iron, 4 sulfur cluster binding"/>
    <property type="evidence" value="ECO:0007669"/>
    <property type="project" value="UniProtKB-KW"/>
</dbReference>
<feature type="active site" description="Nucleophile" evidence="7 9">
    <location>
        <position position="11"/>
    </location>
</feature>
<comment type="similarity">
    <text evidence="2 7 8">In the C-terminal section; belongs to the purine/pyrimidine phosphoribosyltransferase family.</text>
</comment>
<dbReference type="InterPro" id="IPR017932">
    <property type="entry name" value="GATase_2_dom"/>
</dbReference>
<proteinExistence type="inferred from homology"/>
<feature type="binding site" evidence="7 11">
    <location>
        <position position="246"/>
    </location>
    <ligand>
        <name>[4Fe-4S] cluster</name>
        <dbReference type="ChEBI" id="CHEBI:49883"/>
    </ligand>
</feature>
<evidence type="ECO:0000256" key="2">
    <source>
        <dbReference type="ARBA" id="ARBA00010138"/>
    </source>
</evidence>
<evidence type="ECO:0000256" key="5">
    <source>
        <dbReference type="ARBA" id="ARBA00022755"/>
    </source>
</evidence>
<evidence type="ECO:0000256" key="3">
    <source>
        <dbReference type="ARBA" id="ARBA00022676"/>
    </source>
</evidence>
<name>A0A1I0ARS9_9FIRM</name>
<comment type="pathway">
    <text evidence="1 7 8">Purine metabolism; IMP biosynthesis via de novo pathway; N(1)-(5-phospho-D-ribosyl)glycinamide from 5-phospho-alpha-D-ribose 1-diphosphate: step 1/2.</text>
</comment>
<dbReference type="InterPro" id="IPR029055">
    <property type="entry name" value="Ntn_hydrolases_N"/>
</dbReference>
<comment type="catalytic activity">
    <reaction evidence="7 8">
        <text>5-phospho-beta-D-ribosylamine + L-glutamate + diphosphate = 5-phospho-alpha-D-ribose 1-diphosphate + L-glutamine + H2O</text>
        <dbReference type="Rhea" id="RHEA:14905"/>
        <dbReference type="ChEBI" id="CHEBI:15377"/>
        <dbReference type="ChEBI" id="CHEBI:29985"/>
        <dbReference type="ChEBI" id="CHEBI:33019"/>
        <dbReference type="ChEBI" id="CHEBI:58017"/>
        <dbReference type="ChEBI" id="CHEBI:58359"/>
        <dbReference type="ChEBI" id="CHEBI:58681"/>
        <dbReference type="EC" id="2.4.2.14"/>
    </reaction>
</comment>
<dbReference type="Gene3D" id="3.60.20.10">
    <property type="entry name" value="Glutamine Phosphoribosylpyrophosphate, subunit 1, domain 1"/>
    <property type="match status" value="1"/>
</dbReference>
<comment type="cofactor">
    <cofactor evidence="7 10">
        <name>Mg(2+)</name>
        <dbReference type="ChEBI" id="CHEBI:18420"/>
    </cofactor>
    <text evidence="7 10">Binds 1 Mg(2+) ion per subunit.</text>
</comment>
<keyword evidence="6 7" id="KW-0315">Glutamine amidotransferase</keyword>
<dbReference type="GO" id="GO:0004044">
    <property type="term" value="F:amidophosphoribosyltransferase activity"/>
    <property type="evidence" value="ECO:0007669"/>
    <property type="project" value="UniProtKB-UniRule"/>
</dbReference>
<evidence type="ECO:0000259" key="12">
    <source>
        <dbReference type="PROSITE" id="PS51278"/>
    </source>
</evidence>
<keyword evidence="7 10" id="KW-0460">Magnesium</keyword>
<accession>A0A1I0ARS9</accession>
<dbReference type="HAMAP" id="MF_01931">
    <property type="entry name" value="PurF"/>
    <property type="match status" value="1"/>
</dbReference>
<protein>
    <recommendedName>
        <fullName evidence="7">Amidophosphoribosyltransferase</fullName>
        <shortName evidence="7">ATase</shortName>
        <ecNumber evidence="7">2.4.2.14</ecNumber>
    </recommendedName>
    <alternativeName>
        <fullName evidence="7">Glutamine phosphoribosylpyrophosphate amidotransferase</fullName>
        <shortName evidence="7">GPATase</shortName>
    </alternativeName>
</protein>
<dbReference type="InterPro" id="IPR005854">
    <property type="entry name" value="PurF"/>
</dbReference>
<dbReference type="AlphaFoldDB" id="A0A1I0ARS9"/>
<gene>
    <name evidence="7" type="primary">purF</name>
    <name evidence="13" type="ORF">SAMN03080614_102515</name>
</gene>
<evidence type="ECO:0000256" key="10">
    <source>
        <dbReference type="PIRSR" id="PIRSR000485-2"/>
    </source>
</evidence>
<dbReference type="Pfam" id="PF13522">
    <property type="entry name" value="GATase_6"/>
    <property type="match status" value="1"/>
</dbReference>
<keyword evidence="7 11" id="KW-0408">Iron</keyword>
<keyword evidence="7" id="KW-0004">4Fe-4S</keyword>
<dbReference type="PIRSF" id="PIRSF000485">
    <property type="entry name" value="Amd_phspho_trans"/>
    <property type="match status" value="1"/>
</dbReference>
<dbReference type="InterPro" id="IPR000836">
    <property type="entry name" value="PRTase_dom"/>
</dbReference>
<dbReference type="STRING" id="1120990.SAMN03080614_102515"/>
<evidence type="ECO:0000313" key="13">
    <source>
        <dbReference type="EMBL" id="SES96436.1"/>
    </source>
</evidence>
<sequence>MLDNDKFREECGVFGVFSPKLAVAPLIYYGLIALQHRGQESAGIAVSNGKEILQKKGLGLVDEVFRGYNLEELKGPIGIGHVRYSTFGGSSLVNAQPLTFKCRLGNLSLAHNGNLVNAGEIREQLEGGGTIFQTTNDTEVIAHLLAKSTTNELEGAIISALSQVKGAYSLLILTLDKLIAIRDPYGIRPLVLGKYRDGYVVASETCALDTIGAEFIREINPGEMVVIDRDGISSTTIFPGKSKGFCAFEFIYFSRPDSELLGKNVHSVRKNLGKILGENYPVQGDLVTGVPDSSLSAAAGFAEGLNIPYETGLVRNRYIGRTFIKPSQELRSIGVGLKLNPVKQLVKGKRVVMVDDSIVRGTTAKKIVKLLREAGAKEVHVRISAPPVRFPCHLGIDTSTKGELLANCGDVEKMGEIIGADSLAFLTVKELLEGIGFTEGLCTGCFTGNYPVQVRGGKKDEV</sequence>
<keyword evidence="14" id="KW-1185">Reference proteome</keyword>
<evidence type="ECO:0000256" key="11">
    <source>
        <dbReference type="PIRSR" id="PIRSR000485-3"/>
    </source>
</evidence>
<dbReference type="PROSITE" id="PS51278">
    <property type="entry name" value="GATASE_TYPE_2"/>
    <property type="match status" value="1"/>
</dbReference>
<dbReference type="GO" id="GO:0006189">
    <property type="term" value="P:'de novo' IMP biosynthetic process"/>
    <property type="evidence" value="ECO:0007669"/>
    <property type="project" value="UniProtKB-UniRule"/>
</dbReference>
<reference evidence="14" key="1">
    <citation type="submission" date="2016-10" db="EMBL/GenBank/DDBJ databases">
        <authorList>
            <person name="Varghese N."/>
            <person name="Submissions S."/>
        </authorList>
    </citation>
    <scope>NUCLEOTIDE SEQUENCE [LARGE SCALE GENOMIC DNA]</scope>
    <source>
        <strain evidence="14">DSM 13577</strain>
    </source>
</reference>
<keyword evidence="7 10" id="KW-0479">Metal-binding</keyword>
<evidence type="ECO:0000256" key="1">
    <source>
        <dbReference type="ARBA" id="ARBA00005209"/>
    </source>
</evidence>
<dbReference type="Proteomes" id="UP000243819">
    <property type="component" value="Unassembled WGS sequence"/>
</dbReference>
<feature type="domain" description="Glutamine amidotransferase type-2" evidence="12">
    <location>
        <begin position="11"/>
        <end position="230"/>
    </location>
</feature>
<evidence type="ECO:0000313" key="14">
    <source>
        <dbReference type="Proteomes" id="UP000243819"/>
    </source>
</evidence>
<dbReference type="InterPro" id="IPR029057">
    <property type="entry name" value="PRTase-like"/>
</dbReference>
<comment type="function">
    <text evidence="7">Catalyzes the formation of phosphoribosylamine from phosphoribosylpyrophosphate (PRPP) and glutamine.</text>
</comment>
<dbReference type="GO" id="GO:0009113">
    <property type="term" value="P:purine nucleobase biosynthetic process"/>
    <property type="evidence" value="ECO:0007669"/>
    <property type="project" value="UniProtKB-UniRule"/>
</dbReference>
<dbReference type="Gene3D" id="3.40.50.2020">
    <property type="match status" value="1"/>
</dbReference>
<dbReference type="UniPathway" id="UPA00074">
    <property type="reaction ID" value="UER00124"/>
</dbReference>
<dbReference type="SUPFAM" id="SSF53271">
    <property type="entry name" value="PRTase-like"/>
    <property type="match status" value="1"/>
</dbReference>
<feature type="binding site" evidence="7 11">
    <location>
        <position position="442"/>
    </location>
    <ligand>
        <name>[4Fe-4S] cluster</name>
        <dbReference type="ChEBI" id="CHEBI:49883"/>
    </ligand>
</feature>
<keyword evidence="4 7" id="KW-0808">Transferase</keyword>
<dbReference type="NCBIfam" id="TIGR01134">
    <property type="entry name" value="purF"/>
    <property type="match status" value="1"/>
</dbReference>